<keyword evidence="2" id="KW-1185">Reference proteome</keyword>
<proteinExistence type="predicted"/>
<protein>
    <submittedName>
        <fullName evidence="1">Zn(2)-C6 fungal-type domain-containing protein</fullName>
    </submittedName>
</protein>
<evidence type="ECO:0000313" key="2">
    <source>
        <dbReference type="Proteomes" id="UP001065298"/>
    </source>
</evidence>
<reference evidence="1" key="1">
    <citation type="submission" date="2022-06" db="EMBL/GenBank/DDBJ databases">
        <title>Fusarium solani species complex genomes reveal bases of compartmentalisation and animal pathogenesis.</title>
        <authorList>
            <person name="Tsai I.J."/>
        </authorList>
    </citation>
    <scope>NUCLEOTIDE SEQUENCE</scope>
    <source>
        <strain evidence="1">Fu6.1</strain>
    </source>
</reference>
<dbReference type="EMBL" id="CM046510">
    <property type="protein sequence ID" value="KAI8660959.1"/>
    <property type="molecule type" value="Genomic_DNA"/>
</dbReference>
<name>A0ACC0QNZ0_9HYPO</name>
<sequence>MSSLRPLQPRQSAPPPPRQPSFSTPARPKISAACEACRKRKSRCSGDRPVCRRCREKNLECVYKTASTETHSQALKRKYIHVQHKTSQYAELYGLLATLSDEEAQDVLRRIRSGADVDTILNQIRAGDLLLQMALIPETRYRYEFPYISDMPESLLLNNPYLDSLVYEAASLYSGPVNQNNFTDHRNVSLSRHQSPYLKPLHSAEVIDPLLSAVKPSTWTAVCANDALMRELLNVYLRCEYFPHAVFHKDYFLEDMASGRDAFCSSLLVNSLLAYSCSCYSGFRDRAEYWNPQTLLYRFLAEAKRLWELEADIPRVTTVQAGVILNTLHNICGLDKFGRAYTTHALSLAHTLQLFDDPEEVQDQRTRDGRCFTAWVLYNYETFTAYHFMHSPTLKHPPIVPLPDPLKDPRWYGEVWLKYPLETTLFPTHFGQFFKARCQFLQIMNEVCEVYFAGGAHVTLDQANAFYNRFRNWQYGLPDCLKPRFIVHPGHFNLHFYHQNLIMTLYERFVSQPVSQSPSPQEIVSLATKYLLTLIRIYYLRHGFNETDVFICQPLALVAFMCLDTIDNQTPGFDLEATRSTLFLAAKGLRDQARSHYVAESLFQVVKGRMRPEELNLMRGIASIEDVHDTGTRGPMQAVHSVWPVDIMSKSDDIEANSLSSLVEQFAMASPDTQQGQREFNEPASKL</sequence>
<dbReference type="Proteomes" id="UP001065298">
    <property type="component" value="Chromosome 8"/>
</dbReference>
<comment type="caution">
    <text evidence="1">The sequence shown here is derived from an EMBL/GenBank/DDBJ whole genome shotgun (WGS) entry which is preliminary data.</text>
</comment>
<evidence type="ECO:0000313" key="1">
    <source>
        <dbReference type="EMBL" id="KAI8660959.1"/>
    </source>
</evidence>
<accession>A0ACC0QNZ0</accession>
<organism evidence="1 2">
    <name type="scientific">Fusarium keratoplasticum</name>
    <dbReference type="NCBI Taxonomy" id="1328300"/>
    <lineage>
        <taxon>Eukaryota</taxon>
        <taxon>Fungi</taxon>
        <taxon>Dikarya</taxon>
        <taxon>Ascomycota</taxon>
        <taxon>Pezizomycotina</taxon>
        <taxon>Sordariomycetes</taxon>
        <taxon>Hypocreomycetidae</taxon>
        <taxon>Hypocreales</taxon>
        <taxon>Nectriaceae</taxon>
        <taxon>Fusarium</taxon>
        <taxon>Fusarium solani species complex</taxon>
    </lineage>
</organism>
<gene>
    <name evidence="1" type="ORF">NCS57_01074900</name>
</gene>